<sequence length="171" mass="19763">MRTENFFSPIPIIITLALCIFHFIFLLYFFSPAISTPDAQGYFTQGKLIAKYGHSYFTPQNNLQYIGPHWHSQDGQKYFTTFPPGFPFLIAIIYKLFGANPTFLINLILASIGLLIFFFLSKNWLSNNWALAATFFLAINPFYNEHALFGDSHTSLIFFFLLGLLFIFYHL</sequence>
<keyword evidence="1" id="KW-0812">Transmembrane</keyword>
<protein>
    <recommendedName>
        <fullName evidence="3">Glycosyltransferase RgtA/B/C/D-like domain-containing protein</fullName>
    </recommendedName>
</protein>
<dbReference type="AlphaFoldDB" id="A0A7C5H8N8"/>
<feature type="transmembrane region" description="Helical" evidence="1">
    <location>
        <begin position="6"/>
        <end position="30"/>
    </location>
</feature>
<proteinExistence type="predicted"/>
<feature type="transmembrane region" description="Helical" evidence="1">
    <location>
        <begin position="149"/>
        <end position="169"/>
    </location>
</feature>
<evidence type="ECO:0000313" key="2">
    <source>
        <dbReference type="EMBL" id="HHE04568.1"/>
    </source>
</evidence>
<evidence type="ECO:0000256" key="1">
    <source>
        <dbReference type="SAM" id="Phobius"/>
    </source>
</evidence>
<accession>A0A7C5H8N8</accession>
<feature type="transmembrane region" description="Helical" evidence="1">
    <location>
        <begin position="78"/>
        <end position="97"/>
    </location>
</feature>
<organism evidence="2">
    <name type="scientific">candidate division WOR-3 bacterium</name>
    <dbReference type="NCBI Taxonomy" id="2052148"/>
    <lineage>
        <taxon>Bacteria</taxon>
        <taxon>Bacteria division WOR-3</taxon>
    </lineage>
</organism>
<reference evidence="2" key="1">
    <citation type="journal article" date="2020" name="mSystems">
        <title>Genome- and Community-Level Interaction Insights into Carbon Utilization and Element Cycling Functions of Hydrothermarchaeota in Hydrothermal Sediment.</title>
        <authorList>
            <person name="Zhou Z."/>
            <person name="Liu Y."/>
            <person name="Xu W."/>
            <person name="Pan J."/>
            <person name="Luo Z.H."/>
            <person name="Li M."/>
        </authorList>
    </citation>
    <scope>NUCLEOTIDE SEQUENCE [LARGE SCALE GENOMIC DNA]</scope>
    <source>
        <strain evidence="2">HyVt-74</strain>
    </source>
</reference>
<keyword evidence="1" id="KW-1133">Transmembrane helix</keyword>
<gene>
    <name evidence="2" type="ORF">ENL19_00735</name>
</gene>
<comment type="caution">
    <text evidence="2">The sequence shown here is derived from an EMBL/GenBank/DDBJ whole genome shotgun (WGS) entry which is preliminary data.</text>
</comment>
<dbReference type="Proteomes" id="UP000886110">
    <property type="component" value="Unassembled WGS sequence"/>
</dbReference>
<evidence type="ECO:0008006" key="3">
    <source>
        <dbReference type="Google" id="ProtNLM"/>
    </source>
</evidence>
<keyword evidence="1" id="KW-0472">Membrane</keyword>
<feature type="transmembrane region" description="Helical" evidence="1">
    <location>
        <begin position="103"/>
        <end position="120"/>
    </location>
</feature>
<name>A0A7C5H8N8_UNCW3</name>
<dbReference type="EMBL" id="DRTB01000050">
    <property type="protein sequence ID" value="HHE04568.1"/>
    <property type="molecule type" value="Genomic_DNA"/>
</dbReference>